<keyword evidence="2" id="KW-0687">Ribonucleoprotein</keyword>
<evidence type="ECO:0000256" key="1">
    <source>
        <dbReference type="ARBA" id="ARBA00022980"/>
    </source>
</evidence>
<evidence type="ECO:0000313" key="3">
    <source>
        <dbReference type="EMBL" id="EGC03941.1"/>
    </source>
</evidence>
<protein>
    <submittedName>
        <fullName evidence="3">Uncharacterized protein</fullName>
    </submittedName>
</protein>
<dbReference type="SUPFAM" id="SSF50104">
    <property type="entry name" value="Translation proteins SH3-like domain"/>
    <property type="match status" value="1"/>
</dbReference>
<dbReference type="EMBL" id="ADKM02000050">
    <property type="protein sequence ID" value="EGC03941.1"/>
    <property type="molecule type" value="Genomic_DNA"/>
</dbReference>
<dbReference type="RefSeq" id="WP_002847967.1">
    <property type="nucleotide sequence ID" value="NZ_ADKM02000050.1"/>
</dbReference>
<name>E9SA40_RUMAL</name>
<comment type="caution">
    <text evidence="3">The sequence shown here is derived from an EMBL/GenBank/DDBJ whole genome shotgun (WGS) entry which is preliminary data.</text>
</comment>
<evidence type="ECO:0000313" key="4">
    <source>
        <dbReference type="Proteomes" id="UP000004259"/>
    </source>
</evidence>
<dbReference type="AlphaFoldDB" id="E9SA40"/>
<dbReference type="GO" id="GO:1990904">
    <property type="term" value="C:ribonucleoprotein complex"/>
    <property type="evidence" value="ECO:0007669"/>
    <property type="project" value="UniProtKB-KW"/>
</dbReference>
<gene>
    <name evidence="3" type="ORF">CUS_6491</name>
</gene>
<organism evidence="3 4">
    <name type="scientific">Ruminococcus albus 8</name>
    <dbReference type="NCBI Taxonomy" id="246199"/>
    <lineage>
        <taxon>Bacteria</taxon>
        <taxon>Bacillati</taxon>
        <taxon>Bacillota</taxon>
        <taxon>Clostridia</taxon>
        <taxon>Eubacteriales</taxon>
        <taxon>Oscillospiraceae</taxon>
        <taxon>Ruminococcus</taxon>
    </lineage>
</organism>
<dbReference type="GO" id="GO:0005840">
    <property type="term" value="C:ribosome"/>
    <property type="evidence" value="ECO:0007669"/>
    <property type="project" value="UniProtKB-KW"/>
</dbReference>
<dbReference type="STRING" id="246199.CUS_6491"/>
<dbReference type="eggNOG" id="COG2163">
    <property type="taxonomic scope" value="Bacteria"/>
</dbReference>
<dbReference type="InterPro" id="IPR041985">
    <property type="entry name" value="Ribosomal_eL14_KOW"/>
</dbReference>
<keyword evidence="4" id="KW-1185">Reference proteome</keyword>
<keyword evidence="1" id="KW-0689">Ribosomal protein</keyword>
<evidence type="ECO:0000256" key="2">
    <source>
        <dbReference type="ARBA" id="ARBA00023274"/>
    </source>
</evidence>
<sequence>MTDGGIQVGSLVWALAGREKDSLYVAVRVGGGFVYLADGRHRKAESPKKKSMKHISPANAPVYTGELTNKKLRRLINQYMTHTDEQQTRPLSGEVF</sequence>
<reference evidence="3 4" key="1">
    <citation type="submission" date="2011-02" db="EMBL/GenBank/DDBJ databases">
        <authorList>
            <person name="Nelson K.E."/>
            <person name="Sutton G."/>
            <person name="Torralba M."/>
            <person name="Durkin S."/>
            <person name="Harkins D."/>
            <person name="Montgomery R."/>
            <person name="Ziemer C."/>
            <person name="Klaassens E."/>
            <person name="Ocuiv P."/>
            <person name="Morrison M."/>
        </authorList>
    </citation>
    <scope>NUCLEOTIDE SEQUENCE [LARGE SCALE GENOMIC DNA]</scope>
    <source>
        <strain evidence="3 4">8</strain>
    </source>
</reference>
<dbReference type="OrthoDB" id="1683515at2"/>
<dbReference type="Proteomes" id="UP000004259">
    <property type="component" value="Unassembled WGS sequence"/>
</dbReference>
<proteinExistence type="predicted"/>
<dbReference type="InterPro" id="IPR008991">
    <property type="entry name" value="Translation_prot_SH3-like_sf"/>
</dbReference>
<dbReference type="CDD" id="cd06088">
    <property type="entry name" value="KOW_RPL14"/>
    <property type="match status" value="1"/>
</dbReference>
<accession>E9SA40</accession>